<proteinExistence type="predicted"/>
<sequence length="68" mass="7335">MNIDLTGAVWRKSNKSANNGGCVEVADLGQAIAVRDSKNPDGGVLVFTPHEWDCFLDGAEKGEFRRNG</sequence>
<feature type="domain" description="DUF397" evidence="1">
    <location>
        <begin position="8"/>
        <end position="59"/>
    </location>
</feature>
<dbReference type="InterPro" id="IPR007278">
    <property type="entry name" value="DUF397"/>
</dbReference>
<keyword evidence="3" id="KW-1185">Reference proteome</keyword>
<dbReference type="EMBL" id="BOPO01000084">
    <property type="protein sequence ID" value="GIL29045.1"/>
    <property type="molecule type" value="Genomic_DNA"/>
</dbReference>
<reference evidence="3" key="1">
    <citation type="journal article" date="2021" name="Int. J. Syst. Evol. Microbiol.">
        <title>Actinocatenispora comari sp. nov., an endophytic actinomycete isolated from aerial parts of Comarum salesowianum.</title>
        <authorList>
            <person name="Oyunbileg N."/>
            <person name="Iizaka Y."/>
            <person name="Hamada M."/>
            <person name="Davaapurev B.O."/>
            <person name="Fukumoto A."/>
            <person name="Tsetseg B."/>
            <person name="Kato F."/>
            <person name="Tamura T."/>
            <person name="Batkhuu J."/>
            <person name="Anzai Y."/>
        </authorList>
    </citation>
    <scope>NUCLEOTIDE SEQUENCE [LARGE SCALE GENOMIC DNA]</scope>
    <source>
        <strain evidence="3">NUM-2625</strain>
    </source>
</reference>
<dbReference type="Proteomes" id="UP000614996">
    <property type="component" value="Unassembled WGS sequence"/>
</dbReference>
<comment type="caution">
    <text evidence="2">The sequence shown here is derived from an EMBL/GenBank/DDBJ whole genome shotgun (WGS) entry which is preliminary data.</text>
</comment>
<dbReference type="AlphaFoldDB" id="A0A8J4AGB4"/>
<protein>
    <recommendedName>
        <fullName evidence="1">DUF397 domain-containing protein</fullName>
    </recommendedName>
</protein>
<evidence type="ECO:0000313" key="2">
    <source>
        <dbReference type="EMBL" id="GIL29045.1"/>
    </source>
</evidence>
<gene>
    <name evidence="2" type="ORF">NUM_42990</name>
</gene>
<evidence type="ECO:0000259" key="1">
    <source>
        <dbReference type="Pfam" id="PF04149"/>
    </source>
</evidence>
<dbReference type="Pfam" id="PF04149">
    <property type="entry name" value="DUF397"/>
    <property type="match status" value="1"/>
</dbReference>
<evidence type="ECO:0000313" key="3">
    <source>
        <dbReference type="Proteomes" id="UP000614996"/>
    </source>
</evidence>
<name>A0A8J4AGB4_9ACTN</name>
<accession>A0A8J4AGB4</accession>
<organism evidence="2 3">
    <name type="scientific">Actinocatenispora comari</name>
    <dbReference type="NCBI Taxonomy" id="2807577"/>
    <lineage>
        <taxon>Bacteria</taxon>
        <taxon>Bacillati</taxon>
        <taxon>Actinomycetota</taxon>
        <taxon>Actinomycetes</taxon>
        <taxon>Micromonosporales</taxon>
        <taxon>Micromonosporaceae</taxon>
        <taxon>Actinocatenispora</taxon>
    </lineage>
</organism>